<dbReference type="STRING" id="1293036.GCA_001315825_02661"/>
<dbReference type="RefSeq" id="WP_110369662.1">
    <property type="nucleotide sequence ID" value="NZ_CP029287.2"/>
</dbReference>
<feature type="transmembrane region" description="Helical" evidence="5">
    <location>
        <begin position="201"/>
        <end position="219"/>
    </location>
</feature>
<reference evidence="8" key="2">
    <citation type="submission" date="2020-03" db="EMBL/GenBank/DDBJ databases">
        <title>Complete Genome Sequences of Extremely Thermoacidophilic, Metal-Mobilizing Type-Strain Members of the Archaeal Family Sulfolobaceae: Acidianus brierleyi DSM-1651T, Acidianus sulfidivorans DSM-18786T, Metallosphaera hakonensis DSM-7519T, and Metallosphaera prunae DSM-10039T.</title>
        <authorList>
            <person name="Counts J.A."/>
            <person name="Kelly R.M."/>
        </authorList>
    </citation>
    <scope>NUCLEOTIDE SEQUENCE [LARGE SCALE GENOMIC DNA]</scope>
    <source>
        <strain evidence="8">HO1-1</strain>
    </source>
</reference>
<protein>
    <recommendedName>
        <fullName evidence="6">ABC-2 type transporter transmembrane domain-containing protein</fullName>
    </recommendedName>
</protein>
<evidence type="ECO:0000256" key="5">
    <source>
        <dbReference type="SAM" id="Phobius"/>
    </source>
</evidence>
<evidence type="ECO:0000313" key="7">
    <source>
        <dbReference type="EMBL" id="AWS00397.1"/>
    </source>
</evidence>
<name>A0A2U9IWI5_9CREN</name>
<dbReference type="InterPro" id="IPR051784">
    <property type="entry name" value="Nod_factor_ABC_transporter"/>
</dbReference>
<evidence type="ECO:0000256" key="4">
    <source>
        <dbReference type="ARBA" id="ARBA00023136"/>
    </source>
</evidence>
<feature type="transmembrane region" description="Helical" evidence="5">
    <location>
        <begin position="42"/>
        <end position="62"/>
    </location>
</feature>
<accession>A0A2U9IWI5</accession>
<gene>
    <name evidence="7" type="ORF">DFR87_12735</name>
</gene>
<proteinExistence type="predicted"/>
<dbReference type="PANTHER" id="PTHR43229:SF2">
    <property type="entry name" value="NODULATION PROTEIN J"/>
    <property type="match status" value="1"/>
</dbReference>
<feature type="transmembrane region" description="Helical" evidence="5">
    <location>
        <begin position="153"/>
        <end position="175"/>
    </location>
</feature>
<keyword evidence="2 5" id="KW-0812">Transmembrane</keyword>
<comment type="subcellular location">
    <subcellularLocation>
        <location evidence="1">Membrane</location>
        <topology evidence="1">Multi-pass membrane protein</topology>
    </subcellularLocation>
</comment>
<evidence type="ECO:0000256" key="3">
    <source>
        <dbReference type="ARBA" id="ARBA00022989"/>
    </source>
</evidence>
<dbReference type="Pfam" id="PF01061">
    <property type="entry name" value="ABC2_membrane"/>
    <property type="match status" value="1"/>
</dbReference>
<dbReference type="EMBL" id="CP029287">
    <property type="protein sequence ID" value="AWS00397.1"/>
    <property type="molecule type" value="Genomic_DNA"/>
</dbReference>
<dbReference type="GO" id="GO:0016020">
    <property type="term" value="C:membrane"/>
    <property type="evidence" value="ECO:0007669"/>
    <property type="project" value="UniProtKB-SubCell"/>
</dbReference>
<reference evidence="7 8" key="1">
    <citation type="submission" date="2018-05" db="EMBL/GenBank/DDBJ databases">
        <title>Complete Genome Sequences of Extremely Thermoacidophilic, Metal-Mobilizing Type-Strain Members of the Archaeal Family Sulfolobaceae: Acidianus brierleyi DSM-1651T, Acidianus sulfidivorans DSM-18786T, Metallosphaera hakonensis DSM-7519T, and Metallosphaera prunae DSM-10039T.</title>
        <authorList>
            <person name="Counts J.A."/>
            <person name="Kelly R.M."/>
        </authorList>
    </citation>
    <scope>NUCLEOTIDE SEQUENCE [LARGE SCALE GENOMIC DNA]</scope>
    <source>
        <strain evidence="7 8">HO1-1</strain>
    </source>
</reference>
<dbReference type="PANTHER" id="PTHR43229">
    <property type="entry name" value="NODULATION PROTEIN J"/>
    <property type="match status" value="1"/>
</dbReference>
<dbReference type="KEGG" id="mhk:DFR87_12735"/>
<keyword evidence="8" id="KW-1185">Reference proteome</keyword>
<feature type="transmembrane region" description="Helical" evidence="5">
    <location>
        <begin position="82"/>
        <end position="106"/>
    </location>
</feature>
<reference evidence="8" key="3">
    <citation type="submission" date="2020-03" db="EMBL/GenBank/DDBJ databases">
        <title>Sequencing and Assembly of Multiple Reported Metal-Biooxidizing Members of the Extremely Thermoacidophilic Archaeal Family Sulfolobaceae.</title>
        <authorList>
            <person name="Counts J.A."/>
            <person name="Kelly R.M."/>
        </authorList>
    </citation>
    <scope>NUCLEOTIDE SEQUENCE [LARGE SCALE GENOMIC DNA]</scope>
    <source>
        <strain evidence="8">HO1-1</strain>
    </source>
</reference>
<dbReference type="OrthoDB" id="42455at2157"/>
<evidence type="ECO:0000259" key="6">
    <source>
        <dbReference type="Pfam" id="PF01061"/>
    </source>
</evidence>
<evidence type="ECO:0000313" key="8">
    <source>
        <dbReference type="Proteomes" id="UP000247586"/>
    </source>
</evidence>
<keyword evidence="4 5" id="KW-0472">Membrane</keyword>
<dbReference type="Proteomes" id="UP000247586">
    <property type="component" value="Chromosome"/>
</dbReference>
<sequence>MKFFTLVEIYLRQIRFYLLTTLFFLVLFPLALIFNLPSFNTLVGTMTLFIFLDGFLSISQQISFMKTEGHLTLLYVSGSPKWLTAISTAFVTLVISIPLALMIVLISGRAIELNVNWVYLTATLILSLLGSVLLGLDLGLTFTQRQVNQLSQVLGLGLSFFAPTFVPFSSLPIYFRVPSLLEPTTYVAQALRSDLQGSFSWEWNLGIVVIIFISILIYSRASRRP</sequence>
<dbReference type="GeneID" id="36836224"/>
<dbReference type="AlphaFoldDB" id="A0A2U9IWI5"/>
<evidence type="ECO:0000256" key="1">
    <source>
        <dbReference type="ARBA" id="ARBA00004141"/>
    </source>
</evidence>
<organism evidence="7 8">
    <name type="scientific">Metallosphaera hakonensis JCM 8857 = DSM 7519</name>
    <dbReference type="NCBI Taxonomy" id="1293036"/>
    <lineage>
        <taxon>Archaea</taxon>
        <taxon>Thermoproteota</taxon>
        <taxon>Thermoprotei</taxon>
        <taxon>Sulfolobales</taxon>
        <taxon>Sulfolobaceae</taxon>
        <taxon>Metallosphaera</taxon>
    </lineage>
</organism>
<dbReference type="GO" id="GO:0140359">
    <property type="term" value="F:ABC-type transporter activity"/>
    <property type="evidence" value="ECO:0007669"/>
    <property type="project" value="InterPro"/>
</dbReference>
<dbReference type="InterPro" id="IPR013525">
    <property type="entry name" value="ABC2_TM"/>
</dbReference>
<feature type="transmembrane region" description="Helical" evidence="5">
    <location>
        <begin position="118"/>
        <end position="141"/>
    </location>
</feature>
<keyword evidence="3 5" id="KW-1133">Transmembrane helix</keyword>
<evidence type="ECO:0000256" key="2">
    <source>
        <dbReference type="ARBA" id="ARBA00022692"/>
    </source>
</evidence>
<feature type="transmembrane region" description="Helical" evidence="5">
    <location>
        <begin position="16"/>
        <end position="36"/>
    </location>
</feature>
<feature type="domain" description="ABC-2 type transporter transmembrane" evidence="6">
    <location>
        <begin position="18"/>
        <end position="193"/>
    </location>
</feature>